<comment type="caution">
    <text evidence="1">The sequence shown here is derived from an EMBL/GenBank/DDBJ whole genome shotgun (WGS) entry which is preliminary data.</text>
</comment>
<dbReference type="Pfam" id="PF08238">
    <property type="entry name" value="Sel1"/>
    <property type="match status" value="4"/>
</dbReference>
<dbReference type="SUPFAM" id="SSF81901">
    <property type="entry name" value="HCP-like"/>
    <property type="match status" value="1"/>
</dbReference>
<protein>
    <submittedName>
        <fullName evidence="1">Sel1 repeat family protein</fullName>
    </submittedName>
</protein>
<dbReference type="Gene3D" id="1.25.40.10">
    <property type="entry name" value="Tetratricopeptide repeat domain"/>
    <property type="match status" value="1"/>
</dbReference>
<dbReference type="Proteomes" id="UP000294829">
    <property type="component" value="Unassembled WGS sequence"/>
</dbReference>
<reference evidence="1 2" key="1">
    <citation type="submission" date="2019-03" db="EMBL/GenBank/DDBJ databases">
        <title>Sapientia aquatica gen. nov., sp. nov., isolated from a crater lake.</title>
        <authorList>
            <person name="Felfoldi T."/>
            <person name="Szabo A."/>
            <person name="Toth E."/>
            <person name="Schumann P."/>
            <person name="Keki Z."/>
            <person name="Marialigeti K."/>
            <person name="Mathe I."/>
        </authorList>
    </citation>
    <scope>NUCLEOTIDE SEQUENCE [LARGE SCALE GENOMIC DNA]</scope>
    <source>
        <strain evidence="1 2">SA-152</strain>
    </source>
</reference>
<proteinExistence type="predicted"/>
<dbReference type="PANTHER" id="PTHR11102">
    <property type="entry name" value="SEL-1-LIKE PROTEIN"/>
    <property type="match status" value="1"/>
</dbReference>
<dbReference type="RefSeq" id="WP_133328271.1">
    <property type="nucleotide sequence ID" value="NZ_SMYL01000004.1"/>
</dbReference>
<evidence type="ECO:0000313" key="1">
    <source>
        <dbReference type="EMBL" id="TDK66057.1"/>
    </source>
</evidence>
<keyword evidence="2" id="KW-1185">Reference proteome</keyword>
<dbReference type="InterPro" id="IPR050767">
    <property type="entry name" value="Sel1_AlgK"/>
</dbReference>
<evidence type="ECO:0000313" key="2">
    <source>
        <dbReference type="Proteomes" id="UP000294829"/>
    </source>
</evidence>
<dbReference type="OrthoDB" id="5365194at2"/>
<dbReference type="AlphaFoldDB" id="A0A4R5W2P7"/>
<accession>A0A4R5W2P7</accession>
<organism evidence="1 2">
    <name type="scientific">Sapientia aquatica</name>
    <dbReference type="NCBI Taxonomy" id="1549640"/>
    <lineage>
        <taxon>Bacteria</taxon>
        <taxon>Pseudomonadati</taxon>
        <taxon>Pseudomonadota</taxon>
        <taxon>Betaproteobacteria</taxon>
        <taxon>Burkholderiales</taxon>
        <taxon>Oxalobacteraceae</taxon>
        <taxon>Sapientia</taxon>
    </lineage>
</organism>
<dbReference type="InterPro" id="IPR011990">
    <property type="entry name" value="TPR-like_helical_dom_sf"/>
</dbReference>
<sequence>MANADFEAGMAAAKSKDYATALKEWRPLAEQGDARAQNQLGRMYINGIGVEQDDQQALKWLQLAALQGNADAQTSLGAMYWFGRSVPKDESEAVKWYRLAAEQGNVHAQSQLAGAYLVGRGVTANDQEALRWLRLAADQGNAQSQRQLGLMYAIGKVVEQDDAQAAKWLQLAADQGDTIAKSKLPLQPFEKAISDSVDKQYESNPQPDANSELEAVAMMITTLHIADHLKSTCSELDPKLQSDVELNLLKWKTGEEAAINKAQKKWDELSKTAPSLSSLALINTLPQLPFHDSANPGQKKIAQVYCRKYFADLASGIWRKRLPKVYAYLDAVP</sequence>
<name>A0A4R5W2P7_9BURK</name>
<gene>
    <name evidence="1" type="ORF">E2I14_10730</name>
</gene>
<dbReference type="InterPro" id="IPR006597">
    <property type="entry name" value="Sel1-like"/>
</dbReference>
<dbReference type="EMBL" id="SMYL01000004">
    <property type="protein sequence ID" value="TDK66057.1"/>
    <property type="molecule type" value="Genomic_DNA"/>
</dbReference>
<dbReference type="SMART" id="SM00671">
    <property type="entry name" value="SEL1"/>
    <property type="match status" value="5"/>
</dbReference>
<dbReference type="PANTHER" id="PTHR11102:SF160">
    <property type="entry name" value="ERAD-ASSOCIATED E3 UBIQUITIN-PROTEIN LIGASE COMPONENT HRD3"/>
    <property type="match status" value="1"/>
</dbReference>